<feature type="region of interest" description="Disordered" evidence="1">
    <location>
        <begin position="211"/>
        <end position="303"/>
    </location>
</feature>
<dbReference type="InterPro" id="IPR000313">
    <property type="entry name" value="PWWP_dom"/>
</dbReference>
<evidence type="ECO:0000313" key="3">
    <source>
        <dbReference type="EMBL" id="KAH3685690.1"/>
    </source>
</evidence>
<name>A0A9P8QA06_WICPI</name>
<feature type="compositionally biased region" description="Polar residues" evidence="1">
    <location>
        <begin position="259"/>
        <end position="270"/>
    </location>
</feature>
<dbReference type="Pfam" id="PF00855">
    <property type="entry name" value="PWWP"/>
    <property type="match status" value="1"/>
</dbReference>
<dbReference type="EMBL" id="JAEUBG010001839">
    <property type="protein sequence ID" value="KAH3685690.1"/>
    <property type="molecule type" value="Genomic_DNA"/>
</dbReference>
<dbReference type="Gene3D" id="2.30.30.140">
    <property type="match status" value="1"/>
</dbReference>
<dbReference type="AlphaFoldDB" id="A0A9P8QA06"/>
<dbReference type="SMART" id="SM00293">
    <property type="entry name" value="PWWP"/>
    <property type="match status" value="1"/>
</dbReference>
<comment type="caution">
    <text evidence="3">The sequence shown here is derived from an EMBL/GenBank/DDBJ whole genome shotgun (WGS) entry which is preliminary data.</text>
</comment>
<organism evidence="3 4">
    <name type="scientific">Wickerhamomyces pijperi</name>
    <name type="common">Yeast</name>
    <name type="synonym">Pichia pijperi</name>
    <dbReference type="NCBI Taxonomy" id="599730"/>
    <lineage>
        <taxon>Eukaryota</taxon>
        <taxon>Fungi</taxon>
        <taxon>Dikarya</taxon>
        <taxon>Ascomycota</taxon>
        <taxon>Saccharomycotina</taxon>
        <taxon>Saccharomycetes</taxon>
        <taxon>Phaffomycetales</taxon>
        <taxon>Wickerhamomycetaceae</taxon>
        <taxon>Wickerhamomyces</taxon>
    </lineage>
</organism>
<dbReference type="Proteomes" id="UP000774326">
    <property type="component" value="Unassembled WGS sequence"/>
</dbReference>
<proteinExistence type="predicted"/>
<accession>A0A9P8QA06</accession>
<keyword evidence="4" id="KW-1185">Reference proteome</keyword>
<dbReference type="PROSITE" id="PS50812">
    <property type="entry name" value="PWWP"/>
    <property type="match status" value="1"/>
</dbReference>
<evidence type="ECO:0000256" key="1">
    <source>
        <dbReference type="SAM" id="MobiDB-lite"/>
    </source>
</evidence>
<evidence type="ECO:0000313" key="4">
    <source>
        <dbReference type="Proteomes" id="UP000774326"/>
    </source>
</evidence>
<feature type="compositionally biased region" description="Basic and acidic residues" evidence="1">
    <location>
        <begin position="211"/>
        <end position="221"/>
    </location>
</feature>
<dbReference type="SUPFAM" id="SSF63748">
    <property type="entry name" value="Tudor/PWWP/MBT"/>
    <property type="match status" value="1"/>
</dbReference>
<gene>
    <name evidence="3" type="ORF">WICPIJ_003331</name>
</gene>
<evidence type="ECO:0000259" key="2">
    <source>
        <dbReference type="PROSITE" id="PS50812"/>
    </source>
</evidence>
<feature type="compositionally biased region" description="Low complexity" evidence="1">
    <location>
        <begin position="223"/>
        <end position="237"/>
    </location>
</feature>
<sequence length="467" mass="53758">MTTPYSSYKDIKPNKLVLVKWNGNRPWPCLTLHISHVSPQAIKDRAKIKSTRPIPVIFFGDFTFTWCSIDMLMPLNKGLISNYLLENQEKERESTLANGKNKDLSGKLLYGAYKDAEEVILVSEMTGKCESEILLRRCGLLGNEFINHQDGFGEWFDYVTKKENLQVRDLEKLKTLQIEDLEALCVGNEQIQQFKDKFESESIELREIRRQKRKEKEERIRNSQSLSRDSSPYLSSDFPQHSRDSSPLSSSAAVLNPNPLETSSLPSPADSSKMHHNSASDSQTPATTRKRPLSTPLSHAATIPEKIEPLQTESPAKEIKLPFRKLNPTKSSLSSIELEASLTFYRRKLQVDLLTKPHVPKYKKYLFGFGNLKNLLEISIKHERSINESMLRQSKIHKVLKMLLQFKLDQRNVNKEDEGSPKLSEEELVKMQIFSRRIREISLEILLQWKDLLKQMYPAVKSKDQKA</sequence>
<reference evidence="3" key="2">
    <citation type="submission" date="2021-01" db="EMBL/GenBank/DDBJ databases">
        <authorList>
            <person name="Schikora-Tamarit M.A."/>
        </authorList>
    </citation>
    <scope>NUCLEOTIDE SEQUENCE</scope>
    <source>
        <strain evidence="3">CBS2887</strain>
    </source>
</reference>
<feature type="domain" description="PWWP" evidence="2">
    <location>
        <begin position="13"/>
        <end position="78"/>
    </location>
</feature>
<reference evidence="3" key="1">
    <citation type="journal article" date="2021" name="Open Biol.">
        <title>Shared evolutionary footprints suggest mitochondrial oxidative damage underlies multiple complex I losses in fungi.</title>
        <authorList>
            <person name="Schikora-Tamarit M.A."/>
            <person name="Marcet-Houben M."/>
            <person name="Nosek J."/>
            <person name="Gabaldon T."/>
        </authorList>
    </citation>
    <scope>NUCLEOTIDE SEQUENCE</scope>
    <source>
        <strain evidence="3">CBS2887</strain>
    </source>
</reference>
<protein>
    <recommendedName>
        <fullName evidence="2">PWWP domain-containing protein</fullName>
    </recommendedName>
</protein>
<feature type="compositionally biased region" description="Polar residues" evidence="1">
    <location>
        <begin position="277"/>
        <end position="287"/>
    </location>
</feature>